<dbReference type="AlphaFoldDB" id="A0A2Z6ICL0"/>
<name>A0A2Z6ICL0_9BURK</name>
<dbReference type="InterPro" id="IPR003317">
    <property type="entry name" value="Cyt-d_oxidase_su2"/>
</dbReference>
<evidence type="ECO:0000256" key="6">
    <source>
        <dbReference type="ARBA" id="ARBA00022692"/>
    </source>
</evidence>
<evidence type="ECO:0000256" key="10">
    <source>
        <dbReference type="ARBA" id="ARBA00023004"/>
    </source>
</evidence>
<evidence type="ECO:0000256" key="8">
    <source>
        <dbReference type="ARBA" id="ARBA00022982"/>
    </source>
</evidence>
<protein>
    <submittedName>
        <fullName evidence="13">Cytochrome bd oxidase subunit II</fullName>
    </submittedName>
</protein>
<feature type="transmembrane region" description="Helical" evidence="12">
    <location>
        <begin position="264"/>
        <end position="283"/>
    </location>
</feature>
<dbReference type="GO" id="GO:0046872">
    <property type="term" value="F:metal ion binding"/>
    <property type="evidence" value="ECO:0007669"/>
    <property type="project" value="UniProtKB-KW"/>
</dbReference>
<evidence type="ECO:0000256" key="3">
    <source>
        <dbReference type="ARBA" id="ARBA00022448"/>
    </source>
</evidence>
<dbReference type="GO" id="GO:0016682">
    <property type="term" value="F:oxidoreductase activity, acting on diphenols and related substances as donors, oxygen as acceptor"/>
    <property type="evidence" value="ECO:0007669"/>
    <property type="project" value="TreeGrafter"/>
</dbReference>
<gene>
    <name evidence="13" type="ORF">SUTMEG_02470</name>
</gene>
<dbReference type="GO" id="GO:0070069">
    <property type="term" value="C:cytochrome complex"/>
    <property type="evidence" value="ECO:0007669"/>
    <property type="project" value="TreeGrafter"/>
</dbReference>
<dbReference type="GO" id="GO:0019646">
    <property type="term" value="P:aerobic electron transport chain"/>
    <property type="evidence" value="ECO:0007669"/>
    <property type="project" value="TreeGrafter"/>
</dbReference>
<feature type="transmembrane region" description="Helical" evidence="12">
    <location>
        <begin position="290"/>
        <end position="315"/>
    </location>
</feature>
<evidence type="ECO:0000313" key="14">
    <source>
        <dbReference type="Proteomes" id="UP000271003"/>
    </source>
</evidence>
<keyword evidence="6 12" id="KW-0812">Transmembrane</keyword>
<keyword evidence="11 12" id="KW-0472">Membrane</keyword>
<evidence type="ECO:0000256" key="9">
    <source>
        <dbReference type="ARBA" id="ARBA00022989"/>
    </source>
</evidence>
<evidence type="ECO:0000256" key="12">
    <source>
        <dbReference type="SAM" id="Phobius"/>
    </source>
</evidence>
<organism evidence="13 14">
    <name type="scientific">Sutterella megalosphaeroides</name>
    <dbReference type="NCBI Taxonomy" id="2494234"/>
    <lineage>
        <taxon>Bacteria</taxon>
        <taxon>Pseudomonadati</taxon>
        <taxon>Pseudomonadota</taxon>
        <taxon>Betaproteobacteria</taxon>
        <taxon>Burkholderiales</taxon>
        <taxon>Sutterellaceae</taxon>
        <taxon>Sutterella</taxon>
    </lineage>
</organism>
<evidence type="ECO:0000256" key="2">
    <source>
        <dbReference type="ARBA" id="ARBA00007543"/>
    </source>
</evidence>
<keyword evidence="14" id="KW-1185">Reference proteome</keyword>
<keyword evidence="4" id="KW-1003">Cell membrane</keyword>
<keyword evidence="3" id="KW-0813">Transport</keyword>
<evidence type="ECO:0000256" key="7">
    <source>
        <dbReference type="ARBA" id="ARBA00022723"/>
    </source>
</evidence>
<dbReference type="Pfam" id="PF02322">
    <property type="entry name" value="Cyt_bd_oxida_II"/>
    <property type="match status" value="1"/>
</dbReference>
<dbReference type="PANTHER" id="PTHR43141">
    <property type="entry name" value="CYTOCHROME BD2 SUBUNIT II"/>
    <property type="match status" value="1"/>
</dbReference>
<feature type="transmembrane region" description="Helical" evidence="12">
    <location>
        <begin position="9"/>
        <end position="25"/>
    </location>
</feature>
<reference evidence="13 14" key="1">
    <citation type="journal article" date="2018" name="Int. J. Syst. Evol. Microbiol.">
        <title>Mesosutterella multiformis gen. nov., sp. nov., a member of the family Sutterellaceae and Sutterella megalosphaeroides sp. nov., isolated from human faeces.</title>
        <authorList>
            <person name="Sakamoto M."/>
            <person name="Ikeyama N."/>
            <person name="Kunihiro T."/>
            <person name="Iino T."/>
            <person name="Yuki M."/>
            <person name="Ohkuma M."/>
        </authorList>
    </citation>
    <scope>NUCLEOTIDE SEQUENCE [LARGE SCALE GENOMIC DNA]</scope>
    <source>
        <strain evidence="13 14">6FBBBH3</strain>
    </source>
</reference>
<feature type="transmembrane region" description="Helical" evidence="12">
    <location>
        <begin position="77"/>
        <end position="99"/>
    </location>
</feature>
<keyword evidence="7" id="KW-0479">Metal-binding</keyword>
<evidence type="ECO:0000256" key="1">
    <source>
        <dbReference type="ARBA" id="ARBA00004651"/>
    </source>
</evidence>
<evidence type="ECO:0000256" key="11">
    <source>
        <dbReference type="ARBA" id="ARBA00023136"/>
    </source>
</evidence>
<feature type="transmembrane region" description="Helical" evidence="12">
    <location>
        <begin position="335"/>
        <end position="355"/>
    </location>
</feature>
<dbReference type="RefSeq" id="WP_120176027.1">
    <property type="nucleotide sequence ID" value="NZ_AP018786.1"/>
</dbReference>
<dbReference type="EMBL" id="AP018786">
    <property type="protein sequence ID" value="BBF22356.1"/>
    <property type="molecule type" value="Genomic_DNA"/>
</dbReference>
<keyword evidence="10" id="KW-0408">Iron</keyword>
<evidence type="ECO:0000256" key="5">
    <source>
        <dbReference type="ARBA" id="ARBA00022617"/>
    </source>
</evidence>
<dbReference type="Proteomes" id="UP000271003">
    <property type="component" value="Chromosome"/>
</dbReference>
<dbReference type="KEGG" id="sutt:SUTMEG_02470"/>
<feature type="transmembrane region" description="Helical" evidence="12">
    <location>
        <begin position="119"/>
        <end position="141"/>
    </location>
</feature>
<dbReference type="GO" id="GO:0009055">
    <property type="term" value="F:electron transfer activity"/>
    <property type="evidence" value="ECO:0007669"/>
    <property type="project" value="TreeGrafter"/>
</dbReference>
<dbReference type="PANTHER" id="PTHR43141:SF5">
    <property type="entry name" value="CYTOCHROME BD-I UBIQUINOL OXIDASE SUBUNIT 2"/>
    <property type="match status" value="1"/>
</dbReference>
<evidence type="ECO:0000256" key="4">
    <source>
        <dbReference type="ARBA" id="ARBA00022475"/>
    </source>
</evidence>
<evidence type="ECO:0000313" key="13">
    <source>
        <dbReference type="EMBL" id="BBF22356.1"/>
    </source>
</evidence>
<feature type="transmembrane region" description="Helical" evidence="12">
    <location>
        <begin position="161"/>
        <end position="182"/>
    </location>
</feature>
<comment type="subcellular location">
    <subcellularLocation>
        <location evidence="1">Cell membrane</location>
        <topology evidence="1">Multi-pass membrane protein</topology>
    </subcellularLocation>
</comment>
<proteinExistence type="inferred from homology"/>
<dbReference type="PIRSF" id="PIRSF000267">
    <property type="entry name" value="Cyt_oxidse_sub2"/>
    <property type="match status" value="1"/>
</dbReference>
<dbReference type="NCBIfam" id="TIGR00203">
    <property type="entry name" value="cydB"/>
    <property type="match status" value="1"/>
</dbReference>
<accession>A0A2Z6ICL0</accession>
<feature type="transmembrane region" description="Helical" evidence="12">
    <location>
        <begin position="203"/>
        <end position="224"/>
    </location>
</feature>
<keyword evidence="9 12" id="KW-1133">Transmembrane helix</keyword>
<dbReference type="OrthoDB" id="9776710at2"/>
<comment type="similarity">
    <text evidence="2">Belongs to the cytochrome ubiquinol oxidase subunit 2 family.</text>
</comment>
<dbReference type="GO" id="GO:0005886">
    <property type="term" value="C:plasma membrane"/>
    <property type="evidence" value="ECO:0007669"/>
    <property type="project" value="UniProtKB-SubCell"/>
</dbReference>
<sequence>MIDYEILKVIWWLFIGVLLIGFAIMDGHDMGVGTLLPFLGKDDNERRIMINSVAPHWDGNQVWLITGGGAMFAAWPMMYAAAFSGFYWAMLVVLAALIFRPVAFDFRSKLEGASWRGNWDWALFFGSAVPPIIFGVAFGNLLQGVPFHIDETMRPIYTGNFFGLLNPFGLLCGVLSLVMIVFHGANYLVLRTEGALQARARNTAFLTGLLSAVLFVLGGVWTYAGIDGYVATAGLDPAGPANPLLKTVEVVSGAWFRNYADLPVLWLVPALGVLGTIGGALMIRANRAGLAFVLSSVALLGIILTPLVSMFPFVMPSSTMPQAGLTLWDCTSSQLTLEIMFFVTLIFLPLVLFYTSWAYRVMSGKLTSSYIEKNSHSLY</sequence>
<keyword evidence="8" id="KW-0249">Electron transport</keyword>
<keyword evidence="5" id="KW-0349">Heme</keyword>